<dbReference type="Gene3D" id="3.40.50.720">
    <property type="entry name" value="NAD(P)-binding Rossmann-like Domain"/>
    <property type="match status" value="1"/>
</dbReference>
<gene>
    <name evidence="3" type="ORF">AVDCRST_MAG93-6474</name>
</gene>
<reference evidence="3" key="1">
    <citation type="submission" date="2020-02" db="EMBL/GenBank/DDBJ databases">
        <authorList>
            <person name="Meier V. D."/>
        </authorList>
    </citation>
    <scope>NUCLEOTIDE SEQUENCE</scope>
    <source>
        <strain evidence="3">AVDCRST_MAG93</strain>
    </source>
</reference>
<organism evidence="3">
    <name type="scientific">uncultured Chloroflexia bacterium</name>
    <dbReference type="NCBI Taxonomy" id="1672391"/>
    <lineage>
        <taxon>Bacteria</taxon>
        <taxon>Bacillati</taxon>
        <taxon>Chloroflexota</taxon>
        <taxon>Chloroflexia</taxon>
        <taxon>environmental samples</taxon>
    </lineage>
</organism>
<dbReference type="AlphaFoldDB" id="A0A6J4LPW3"/>
<dbReference type="PANTHER" id="PTHR43708:SF8">
    <property type="entry name" value="OXIDOREDUCTASE"/>
    <property type="match status" value="1"/>
</dbReference>
<protein>
    <submittedName>
        <fullName evidence="3">GH109</fullName>
    </submittedName>
</protein>
<evidence type="ECO:0000259" key="1">
    <source>
        <dbReference type="Pfam" id="PF01408"/>
    </source>
</evidence>
<dbReference type="EMBL" id="CADCTR010002185">
    <property type="protein sequence ID" value="CAA9337567.1"/>
    <property type="molecule type" value="Genomic_DNA"/>
</dbReference>
<name>A0A6J4LPW3_9CHLR</name>
<dbReference type="SUPFAM" id="SSF51735">
    <property type="entry name" value="NAD(P)-binding Rossmann-fold domains"/>
    <property type="match status" value="1"/>
</dbReference>
<evidence type="ECO:0000259" key="2">
    <source>
        <dbReference type="Pfam" id="PF22725"/>
    </source>
</evidence>
<dbReference type="InterPro" id="IPR051317">
    <property type="entry name" value="Gfo/Idh/MocA_oxidoreduct"/>
</dbReference>
<dbReference type="InterPro" id="IPR036291">
    <property type="entry name" value="NAD(P)-bd_dom_sf"/>
</dbReference>
<dbReference type="SUPFAM" id="SSF55347">
    <property type="entry name" value="Glyceraldehyde-3-phosphate dehydrogenase-like, C-terminal domain"/>
    <property type="match status" value="1"/>
</dbReference>
<feature type="domain" description="Gfo/Idh/MocA-like oxidoreductase N-terminal" evidence="1">
    <location>
        <begin position="5"/>
        <end position="129"/>
    </location>
</feature>
<dbReference type="Pfam" id="PF01408">
    <property type="entry name" value="GFO_IDH_MocA"/>
    <property type="match status" value="1"/>
</dbReference>
<proteinExistence type="predicted"/>
<accession>A0A6J4LPW3</accession>
<dbReference type="Pfam" id="PF22725">
    <property type="entry name" value="GFO_IDH_MocA_C3"/>
    <property type="match status" value="1"/>
</dbReference>
<dbReference type="PANTHER" id="PTHR43708">
    <property type="entry name" value="CONSERVED EXPRESSED OXIDOREDUCTASE (EUROFUNG)"/>
    <property type="match status" value="1"/>
</dbReference>
<sequence>METVRLGIIGCGGMGRYHGRRIIQTVPEAEIVALADPNADNLAQFITEVFPQGKQPEATFADYRAMLEAVELDGVIIISPHAHHFQQVMDSIDAGCHVLVEKPMVTRTEDAQAMIAHGRKHDRIISVAFPGPFTREFTYIREVIARGELGEIYLVTGVCAQDWISNVRGTWRTELALSGGGNLYDSGAHMFNAMLYLTGLSVTDVFAFIDNKDQEVDMIASVALRFTKGALGTATVSGDATVMEQGIYIQGTKGSIKTSIYGGELEHWNGKERVKYPVVPITTTLQQNFVDCIKGRDTTPSPPILGLRQARLMDAIYESARRGSMIRVMTDEE</sequence>
<dbReference type="InterPro" id="IPR055170">
    <property type="entry name" value="GFO_IDH_MocA-like_dom"/>
</dbReference>
<evidence type="ECO:0000313" key="3">
    <source>
        <dbReference type="EMBL" id="CAA9337567.1"/>
    </source>
</evidence>
<dbReference type="Gene3D" id="3.30.360.10">
    <property type="entry name" value="Dihydrodipicolinate Reductase, domain 2"/>
    <property type="match status" value="1"/>
</dbReference>
<feature type="domain" description="GFO/IDH/MocA-like oxidoreductase" evidence="2">
    <location>
        <begin position="138"/>
        <end position="256"/>
    </location>
</feature>
<dbReference type="InterPro" id="IPR000683">
    <property type="entry name" value="Gfo/Idh/MocA-like_OxRdtase_N"/>
</dbReference>
<dbReference type="GO" id="GO:0000166">
    <property type="term" value="F:nucleotide binding"/>
    <property type="evidence" value="ECO:0007669"/>
    <property type="project" value="InterPro"/>
</dbReference>